<evidence type="ECO:0000313" key="1">
    <source>
        <dbReference type="EMBL" id="KSU47606.1"/>
    </source>
</evidence>
<sequence length="355" mass="42539">MKNDSLSVATFYKENAQLVEFVHEIEYYDQHLHKKEVKYPSLMKHLQRQANLLTIQALNNLTSIHLIEERIIQLVRNTYSPFHIQERELAGHRDALSYIHDHHTEYSVYDFRIVYIIQKIINQHLTTDQFNEKPNIFPDNPLLPHSIMQTSQCLSTEDLQQLFFEFQSSIEVQKLHPIIAIPLLLHKFFKQIRGHYDALRIMRLLNIYLLHQFDYRIQCYFSLDRQFNESYSSFHDSFLQRFNDHDDDAILPSHQWIEFYLKTVLTSYKEIKGFINAYKHRSIAEIKMEQIFTFITSQSEPFTKQQLLEHHPEAGKQLVEKMLRILRNKGQIRCIGKGKNIKWEWISEKKNTIMS</sequence>
<name>A0A0V8GBU7_9BACL</name>
<accession>A0A0V8GBU7</accession>
<evidence type="ECO:0008006" key="3">
    <source>
        <dbReference type="Google" id="ProtNLM"/>
    </source>
</evidence>
<proteinExistence type="predicted"/>
<dbReference type="AlphaFoldDB" id="A0A0V8GBU7"/>
<organism evidence="1 2">
    <name type="scientific">Exiguobacterium indicum</name>
    <dbReference type="NCBI Taxonomy" id="296995"/>
    <lineage>
        <taxon>Bacteria</taxon>
        <taxon>Bacillati</taxon>
        <taxon>Bacillota</taxon>
        <taxon>Bacilli</taxon>
        <taxon>Bacillales</taxon>
        <taxon>Bacillales Family XII. Incertae Sedis</taxon>
        <taxon>Exiguobacterium</taxon>
    </lineage>
</organism>
<dbReference type="Proteomes" id="UP000053797">
    <property type="component" value="Unassembled WGS sequence"/>
</dbReference>
<reference evidence="1 2" key="1">
    <citation type="journal article" date="2015" name="Int. J. Syst. Evol. Microbiol.">
        <title>Exiguobacterium enclense sp. nov., isolated from sediment.</title>
        <authorList>
            <person name="Dastager S.G."/>
            <person name="Mawlankar R."/>
            <person name="Sonalkar V.V."/>
            <person name="Thorat M.N."/>
            <person name="Mual P."/>
            <person name="Verma A."/>
            <person name="Krishnamurthi S."/>
            <person name="Tang S.K."/>
            <person name="Li W.J."/>
        </authorList>
    </citation>
    <scope>NUCLEOTIDE SEQUENCE [LARGE SCALE GENOMIC DNA]</scope>
    <source>
        <strain evidence="1 2">NIO-1109</strain>
    </source>
</reference>
<comment type="caution">
    <text evidence="1">The sequence shown here is derived from an EMBL/GenBank/DDBJ whole genome shotgun (WGS) entry which is preliminary data.</text>
</comment>
<dbReference type="RefSeq" id="WP_058265980.1">
    <property type="nucleotide sequence ID" value="NZ_FMYN01000007.1"/>
</dbReference>
<dbReference type="OrthoDB" id="9813719at2"/>
<dbReference type="EMBL" id="LNQL01000007">
    <property type="protein sequence ID" value="KSU47606.1"/>
    <property type="molecule type" value="Genomic_DNA"/>
</dbReference>
<protein>
    <recommendedName>
        <fullName evidence="3">Fido domain-containing protein</fullName>
    </recommendedName>
</protein>
<gene>
    <name evidence="1" type="ORF">AS033_15230</name>
</gene>
<evidence type="ECO:0000313" key="2">
    <source>
        <dbReference type="Proteomes" id="UP000053797"/>
    </source>
</evidence>